<dbReference type="GO" id="GO:0022857">
    <property type="term" value="F:transmembrane transporter activity"/>
    <property type="evidence" value="ECO:0007669"/>
    <property type="project" value="InterPro"/>
</dbReference>
<evidence type="ECO:0000256" key="2">
    <source>
        <dbReference type="ARBA" id="ARBA00009477"/>
    </source>
</evidence>
<evidence type="ECO:0000313" key="8">
    <source>
        <dbReference type="Proteomes" id="UP000619743"/>
    </source>
</evidence>
<proteinExistence type="inferred from homology"/>
<dbReference type="InterPro" id="IPR050465">
    <property type="entry name" value="UPF0194_transport"/>
</dbReference>
<feature type="domain" description="Multidrug resistance protein MdtA-like barrel-sandwich hybrid" evidence="5">
    <location>
        <begin position="49"/>
        <end position="213"/>
    </location>
</feature>
<keyword evidence="8" id="KW-1185">Reference proteome</keyword>
<sequence length="446" mass="48504">MIISIALVGTRGSATGSATNAAYKAEQIGHGNIENRVSATGTLAAVDDVVVGAQLSGQVTEVHVDFNDSVKAGQLLALIDPRTFAAQVAQAQAQLDKTVADIELQQIVIKQAKVNFEQSKRNLARVEGLVAANHISEDELDSYQTEVDVSDLAWQQANAQLSILRATKASNQASLEQAKIQLERTEIRSPIDGFVIDRTIEAGQTVASSYNTPELFTLAKDLSEMEIEAYIDESDIGQVALNQRVTFTVDAFPERSFRGEVRQIRKAPQSDSGVVSYTVVINAVNRTGLLLPGMTANLEIAIDSLRDVQRVPNAALRAADRFGQQSQSKSRGPMGQLQQLGLSQQQRQALREKLPKPGSSFGRSAAEQQRQRMEQVLAEILTPEQLEMRAQLRSGKLRLGHLLLVRGGELEKVQVQLGISDESHTAVLKPDLTGEQVVTQIRAANQ</sequence>
<gene>
    <name evidence="7" type="ORF">GCM10011369_11010</name>
</gene>
<comment type="subcellular location">
    <subcellularLocation>
        <location evidence="1">Cell envelope</location>
    </subcellularLocation>
</comment>
<name>A0A8J2U3L8_9GAMM</name>
<dbReference type="Pfam" id="PF25917">
    <property type="entry name" value="BSH_RND"/>
    <property type="match status" value="1"/>
</dbReference>
<dbReference type="PANTHER" id="PTHR32347:SF14">
    <property type="entry name" value="EFFLUX SYSTEM COMPONENT YKNX-RELATED"/>
    <property type="match status" value="1"/>
</dbReference>
<feature type="region of interest" description="Disordered" evidence="4">
    <location>
        <begin position="320"/>
        <end position="368"/>
    </location>
</feature>
<dbReference type="GO" id="GO:0030313">
    <property type="term" value="C:cell envelope"/>
    <property type="evidence" value="ECO:0007669"/>
    <property type="project" value="UniProtKB-SubCell"/>
</dbReference>
<evidence type="ECO:0008006" key="9">
    <source>
        <dbReference type="Google" id="ProtNLM"/>
    </source>
</evidence>
<dbReference type="SUPFAM" id="SSF111369">
    <property type="entry name" value="HlyD-like secretion proteins"/>
    <property type="match status" value="1"/>
</dbReference>
<dbReference type="Gene3D" id="2.40.50.100">
    <property type="match status" value="2"/>
</dbReference>
<evidence type="ECO:0000259" key="5">
    <source>
        <dbReference type="Pfam" id="PF25917"/>
    </source>
</evidence>
<evidence type="ECO:0000256" key="4">
    <source>
        <dbReference type="SAM" id="MobiDB-lite"/>
    </source>
</evidence>
<dbReference type="EMBL" id="BMDX01000004">
    <property type="protein sequence ID" value="GGA71066.1"/>
    <property type="molecule type" value="Genomic_DNA"/>
</dbReference>
<feature type="domain" description="CusB-like beta-barrel" evidence="6">
    <location>
        <begin position="227"/>
        <end position="301"/>
    </location>
</feature>
<dbReference type="NCBIfam" id="TIGR01730">
    <property type="entry name" value="RND_mfp"/>
    <property type="match status" value="1"/>
</dbReference>
<dbReference type="InterPro" id="IPR058792">
    <property type="entry name" value="Beta-barrel_RND_2"/>
</dbReference>
<evidence type="ECO:0000313" key="7">
    <source>
        <dbReference type="EMBL" id="GGA71066.1"/>
    </source>
</evidence>
<dbReference type="FunFam" id="2.40.30.170:FF:000010">
    <property type="entry name" value="Efflux RND transporter periplasmic adaptor subunit"/>
    <property type="match status" value="1"/>
</dbReference>
<feature type="compositionally biased region" description="Low complexity" evidence="4">
    <location>
        <begin position="336"/>
        <end position="348"/>
    </location>
</feature>
<accession>A0A8J2U3L8</accession>
<keyword evidence="3" id="KW-0175">Coiled coil</keyword>
<dbReference type="Pfam" id="PF25954">
    <property type="entry name" value="Beta-barrel_RND_2"/>
    <property type="match status" value="1"/>
</dbReference>
<dbReference type="Proteomes" id="UP000619743">
    <property type="component" value="Unassembled WGS sequence"/>
</dbReference>
<dbReference type="PANTHER" id="PTHR32347">
    <property type="entry name" value="EFFLUX SYSTEM COMPONENT YKNX-RELATED"/>
    <property type="match status" value="1"/>
</dbReference>
<protein>
    <recommendedName>
        <fullName evidence="9">Efflux RND transporter periplasmic adaptor subunit</fullName>
    </recommendedName>
</protein>
<comment type="caution">
    <text evidence="7">The sequence shown here is derived from an EMBL/GenBank/DDBJ whole genome shotgun (WGS) entry which is preliminary data.</text>
</comment>
<evidence type="ECO:0000256" key="3">
    <source>
        <dbReference type="ARBA" id="ARBA00023054"/>
    </source>
</evidence>
<dbReference type="GO" id="GO:0016020">
    <property type="term" value="C:membrane"/>
    <property type="evidence" value="ECO:0007669"/>
    <property type="project" value="InterPro"/>
</dbReference>
<dbReference type="Gene3D" id="2.40.30.170">
    <property type="match status" value="1"/>
</dbReference>
<dbReference type="AlphaFoldDB" id="A0A8J2U3L8"/>
<dbReference type="InterPro" id="IPR006143">
    <property type="entry name" value="RND_pump_MFP"/>
</dbReference>
<evidence type="ECO:0000259" key="6">
    <source>
        <dbReference type="Pfam" id="PF25954"/>
    </source>
</evidence>
<evidence type="ECO:0000256" key="1">
    <source>
        <dbReference type="ARBA" id="ARBA00004196"/>
    </source>
</evidence>
<organism evidence="7 8">
    <name type="scientific">Neiella marina</name>
    <dbReference type="NCBI Taxonomy" id="508461"/>
    <lineage>
        <taxon>Bacteria</taxon>
        <taxon>Pseudomonadati</taxon>
        <taxon>Pseudomonadota</taxon>
        <taxon>Gammaproteobacteria</taxon>
        <taxon>Alteromonadales</taxon>
        <taxon>Echinimonadaceae</taxon>
        <taxon>Neiella</taxon>
    </lineage>
</organism>
<dbReference type="InterPro" id="IPR058625">
    <property type="entry name" value="MdtA-like_BSH"/>
</dbReference>
<comment type="similarity">
    <text evidence="2">Belongs to the membrane fusion protein (MFP) (TC 8.A.1) family.</text>
</comment>
<reference evidence="8" key="1">
    <citation type="journal article" date="2019" name="Int. J. Syst. Evol. Microbiol.">
        <title>The Global Catalogue of Microorganisms (GCM) 10K type strain sequencing project: providing services to taxonomists for standard genome sequencing and annotation.</title>
        <authorList>
            <consortium name="The Broad Institute Genomics Platform"/>
            <consortium name="The Broad Institute Genome Sequencing Center for Infectious Disease"/>
            <person name="Wu L."/>
            <person name="Ma J."/>
        </authorList>
    </citation>
    <scope>NUCLEOTIDE SEQUENCE [LARGE SCALE GENOMIC DNA]</scope>
    <source>
        <strain evidence="8">CGMCC 1.10130</strain>
    </source>
</reference>